<dbReference type="EMBL" id="JAQMWT010000158">
    <property type="protein sequence ID" value="KAJ8608819.1"/>
    <property type="molecule type" value="Genomic_DNA"/>
</dbReference>
<comment type="caution">
    <text evidence="3">The sequence shown here is derived from an EMBL/GenBank/DDBJ whole genome shotgun (WGS) entry which is preliminary data.</text>
</comment>
<dbReference type="SMART" id="SM00233">
    <property type="entry name" value="PH"/>
    <property type="match status" value="1"/>
</dbReference>
<proteinExistence type="predicted"/>
<sequence>MGYEHVGRLYKKRGGMGRHARTPWVSRQFALNSEGLLMYFDADNVDKTPRGSLHLPRSEAVLSTVEDASDDAPTRHMLIITHIQGQRWKLCAETTQDLAVWRDKLSKWCRQGRGYQEEDGRKVDGSREVATANGVAAAAPKVLAKPQSAAAMLLRPAKNPPARPGGARQLNRQASRRNSQSKVGKELATRAPSGEVAKALVVVNLSALVAWTAATWAASIAVVLLVNAYVAALVVRGFDQAPPASETLVSLIVPPARLPTLDAPPRRSTGDALGRRSKSPHAAAGKAAARAPGGKVVAGATGLREVAFDEQGGPPGTWSVAPGSTFKIRQVGYAKSKRKAPSEDAFFQVVSVDLFDTDARVNRMSDHVSFALPTVKSPDPDVPSLFVVNAQIPSETGPLRVKLDADGHGYQVLICMQLTERTRRELELLAAGGDVEIPERRANALKLLKTYCRVAPDEPQLSPKDRGRFKVLAQIRNIDEVSIPNFAKGYNGKPALIAKTGMLTRSADRSLLEMDVNVHAFGYLARSGLQSIYREFQTFILSIGFVIEGRDDSELPEVCLTALDLNHLNWTMAVPL</sequence>
<dbReference type="Gene3D" id="2.30.29.30">
    <property type="entry name" value="Pleckstrin-homology domain (PH domain)/Phosphotyrosine-binding domain (PTB)"/>
    <property type="match status" value="1"/>
</dbReference>
<accession>A0AAD7UKG2</accession>
<name>A0AAD7UKG2_9STRA</name>
<dbReference type="InterPro" id="IPR009769">
    <property type="entry name" value="EDR2_C"/>
</dbReference>
<dbReference type="SUPFAM" id="SSF50729">
    <property type="entry name" value="PH domain-like"/>
    <property type="match status" value="1"/>
</dbReference>
<protein>
    <recommendedName>
        <fullName evidence="2">PH domain-containing protein</fullName>
    </recommendedName>
</protein>
<dbReference type="Proteomes" id="UP001230188">
    <property type="component" value="Unassembled WGS sequence"/>
</dbReference>
<evidence type="ECO:0000313" key="3">
    <source>
        <dbReference type="EMBL" id="KAJ8608819.1"/>
    </source>
</evidence>
<dbReference type="InterPro" id="IPR001849">
    <property type="entry name" value="PH_domain"/>
</dbReference>
<reference evidence="3" key="1">
    <citation type="submission" date="2023-01" db="EMBL/GenBank/DDBJ databases">
        <title>Metagenome sequencing of chrysophaentin producing Chrysophaeum taylorii.</title>
        <authorList>
            <person name="Davison J."/>
            <person name="Bewley C."/>
        </authorList>
    </citation>
    <scope>NUCLEOTIDE SEQUENCE</scope>
    <source>
        <strain evidence="3">NIES-1699</strain>
    </source>
</reference>
<feature type="domain" description="PH" evidence="2">
    <location>
        <begin position="2"/>
        <end position="110"/>
    </location>
</feature>
<dbReference type="CDD" id="cd00821">
    <property type="entry name" value="PH"/>
    <property type="match status" value="1"/>
</dbReference>
<dbReference type="PROSITE" id="PS50003">
    <property type="entry name" value="PH_DOMAIN"/>
    <property type="match status" value="1"/>
</dbReference>
<dbReference type="Pfam" id="PF07059">
    <property type="entry name" value="EDR2_C"/>
    <property type="match status" value="1"/>
</dbReference>
<feature type="region of interest" description="Disordered" evidence="1">
    <location>
        <begin position="156"/>
        <end position="189"/>
    </location>
</feature>
<gene>
    <name evidence="3" type="ORF">CTAYLR_009360</name>
</gene>
<evidence type="ECO:0000313" key="4">
    <source>
        <dbReference type="Proteomes" id="UP001230188"/>
    </source>
</evidence>
<feature type="compositionally biased region" description="Polar residues" evidence="1">
    <location>
        <begin position="170"/>
        <end position="182"/>
    </location>
</feature>
<keyword evidence="4" id="KW-1185">Reference proteome</keyword>
<dbReference type="Pfam" id="PF00169">
    <property type="entry name" value="PH"/>
    <property type="match status" value="1"/>
</dbReference>
<evidence type="ECO:0000259" key="2">
    <source>
        <dbReference type="PROSITE" id="PS50003"/>
    </source>
</evidence>
<dbReference type="PANTHER" id="PTHR31558">
    <property type="entry name" value="CW14 PROTEIN"/>
    <property type="match status" value="1"/>
</dbReference>
<dbReference type="AlphaFoldDB" id="A0AAD7UKG2"/>
<organism evidence="3 4">
    <name type="scientific">Chrysophaeum taylorii</name>
    <dbReference type="NCBI Taxonomy" id="2483200"/>
    <lineage>
        <taxon>Eukaryota</taxon>
        <taxon>Sar</taxon>
        <taxon>Stramenopiles</taxon>
        <taxon>Ochrophyta</taxon>
        <taxon>Pelagophyceae</taxon>
        <taxon>Pelagomonadales</taxon>
        <taxon>Pelagomonadaceae</taxon>
        <taxon>Chrysophaeum</taxon>
    </lineage>
</organism>
<dbReference type="InterPro" id="IPR011993">
    <property type="entry name" value="PH-like_dom_sf"/>
</dbReference>
<evidence type="ECO:0000256" key="1">
    <source>
        <dbReference type="SAM" id="MobiDB-lite"/>
    </source>
</evidence>
<feature type="region of interest" description="Disordered" evidence="1">
    <location>
        <begin position="259"/>
        <end position="289"/>
    </location>
</feature>